<accession>A0ABR4KK12</accession>
<reference evidence="2 3" key="1">
    <citation type="submission" date="2024-07" db="EMBL/GenBank/DDBJ databases">
        <title>Section-level genome sequencing and comparative genomics of Aspergillus sections Usti and Cavernicolus.</title>
        <authorList>
            <consortium name="Lawrence Berkeley National Laboratory"/>
            <person name="Nybo J.L."/>
            <person name="Vesth T.C."/>
            <person name="Theobald S."/>
            <person name="Frisvad J.C."/>
            <person name="Larsen T.O."/>
            <person name="Kjaerboelling I."/>
            <person name="Rothschild-Mancinelli K."/>
            <person name="Lyhne E.K."/>
            <person name="Kogle M.E."/>
            <person name="Barry K."/>
            <person name="Clum A."/>
            <person name="Na H."/>
            <person name="Ledsgaard L."/>
            <person name="Lin J."/>
            <person name="Lipzen A."/>
            <person name="Kuo A."/>
            <person name="Riley R."/>
            <person name="Mondo S."/>
            <person name="LaButti K."/>
            <person name="Haridas S."/>
            <person name="Pangalinan J."/>
            <person name="Salamov A.A."/>
            <person name="Simmons B.A."/>
            <person name="Magnuson J.K."/>
            <person name="Chen J."/>
            <person name="Drula E."/>
            <person name="Henrissat B."/>
            <person name="Wiebenga A."/>
            <person name="Lubbers R.J."/>
            <person name="Gomes A.C."/>
            <person name="Macurrencykelacurrency M.R."/>
            <person name="Stajich J."/>
            <person name="Grigoriev I.V."/>
            <person name="Mortensen U.H."/>
            <person name="De vries R.P."/>
            <person name="Baker S.E."/>
            <person name="Andersen M.R."/>
        </authorList>
    </citation>
    <scope>NUCLEOTIDE SEQUENCE [LARGE SCALE GENOMIC DNA]</scope>
    <source>
        <strain evidence="2 3">CBS 756.74</strain>
    </source>
</reference>
<keyword evidence="3" id="KW-1185">Reference proteome</keyword>
<dbReference type="Proteomes" id="UP001610444">
    <property type="component" value="Unassembled WGS sequence"/>
</dbReference>
<gene>
    <name evidence="2" type="ORF">BJX68DRAFT_54364</name>
</gene>
<keyword evidence="1" id="KW-0472">Membrane</keyword>
<name>A0ABR4KK12_9EURO</name>
<protein>
    <submittedName>
        <fullName evidence="2">Uncharacterized protein</fullName>
    </submittedName>
</protein>
<dbReference type="GeneID" id="98164536"/>
<dbReference type="RefSeq" id="XP_070900423.1">
    <property type="nucleotide sequence ID" value="XM_071049372.1"/>
</dbReference>
<sequence length="121" mass="13728">MLGLHIFFDGDNMASPSFKDRLNPNVVNWIRVTNICRSSRREESNDCSDKSYSFWLAAETSWALSEPYTGLIATICDTTTLSLFAVFLFMKVPRQDSKRGNEKFVPAALPCQNDLNIRDTP</sequence>
<evidence type="ECO:0000313" key="2">
    <source>
        <dbReference type="EMBL" id="KAL2852601.1"/>
    </source>
</evidence>
<keyword evidence="1" id="KW-1133">Transmembrane helix</keyword>
<proteinExistence type="predicted"/>
<comment type="caution">
    <text evidence="2">The sequence shown here is derived from an EMBL/GenBank/DDBJ whole genome shotgun (WGS) entry which is preliminary data.</text>
</comment>
<evidence type="ECO:0000256" key="1">
    <source>
        <dbReference type="SAM" id="Phobius"/>
    </source>
</evidence>
<feature type="transmembrane region" description="Helical" evidence="1">
    <location>
        <begin position="68"/>
        <end position="89"/>
    </location>
</feature>
<keyword evidence="1" id="KW-0812">Transmembrane</keyword>
<dbReference type="EMBL" id="JBFXLR010000015">
    <property type="protein sequence ID" value="KAL2852601.1"/>
    <property type="molecule type" value="Genomic_DNA"/>
</dbReference>
<evidence type="ECO:0000313" key="3">
    <source>
        <dbReference type="Proteomes" id="UP001610444"/>
    </source>
</evidence>
<organism evidence="2 3">
    <name type="scientific">Aspergillus pseudodeflectus</name>
    <dbReference type="NCBI Taxonomy" id="176178"/>
    <lineage>
        <taxon>Eukaryota</taxon>
        <taxon>Fungi</taxon>
        <taxon>Dikarya</taxon>
        <taxon>Ascomycota</taxon>
        <taxon>Pezizomycotina</taxon>
        <taxon>Eurotiomycetes</taxon>
        <taxon>Eurotiomycetidae</taxon>
        <taxon>Eurotiales</taxon>
        <taxon>Aspergillaceae</taxon>
        <taxon>Aspergillus</taxon>
        <taxon>Aspergillus subgen. Nidulantes</taxon>
    </lineage>
</organism>